<dbReference type="AlphaFoldDB" id="A0A3M6VQS4"/>
<dbReference type="Proteomes" id="UP000282087">
    <property type="component" value="Unassembled WGS sequence"/>
</dbReference>
<evidence type="ECO:0000313" key="1">
    <source>
        <dbReference type="EMBL" id="RMX67936.1"/>
    </source>
</evidence>
<sequence>MMQIENEEDENDGIDFGRLRAELDRLLDEGLHESDDDEVEELDDNIINMYYKIRRPNTTTKIYGVDRLSRSL</sequence>
<proteinExistence type="predicted"/>
<reference evidence="1 2" key="1">
    <citation type="submission" date="2018-06" db="EMBL/GenBank/DDBJ databases">
        <title>Comparative genomics of downy mildews reveals potential adaptations to biotrophy.</title>
        <authorList>
            <person name="Fletcher K."/>
            <person name="Klosterman S.J."/>
            <person name="Derevnina L."/>
            <person name="Martin F."/>
            <person name="Koike S."/>
            <person name="Reyes Chin-Wo S."/>
            <person name="Mou B."/>
            <person name="Michelmore R."/>
        </authorList>
    </citation>
    <scope>NUCLEOTIDE SEQUENCE [LARGE SCALE GENOMIC DNA]</scope>
    <source>
        <strain evidence="1 2">R14</strain>
    </source>
</reference>
<gene>
    <name evidence="1" type="ORF">DD238_000556</name>
</gene>
<protein>
    <submittedName>
        <fullName evidence="1">Uncharacterized protein</fullName>
    </submittedName>
</protein>
<comment type="caution">
    <text evidence="1">The sequence shown here is derived from an EMBL/GenBank/DDBJ whole genome shotgun (WGS) entry which is preliminary data.</text>
</comment>
<accession>A0A3M6VQS4</accession>
<organism evidence="1 2">
    <name type="scientific">Peronospora effusa</name>
    <dbReference type="NCBI Taxonomy" id="542832"/>
    <lineage>
        <taxon>Eukaryota</taxon>
        <taxon>Sar</taxon>
        <taxon>Stramenopiles</taxon>
        <taxon>Oomycota</taxon>
        <taxon>Peronosporomycetes</taxon>
        <taxon>Peronosporales</taxon>
        <taxon>Peronosporaceae</taxon>
        <taxon>Peronospora</taxon>
    </lineage>
</organism>
<evidence type="ECO:0000313" key="2">
    <source>
        <dbReference type="Proteomes" id="UP000282087"/>
    </source>
</evidence>
<name>A0A3M6VQS4_9STRA</name>
<dbReference type="EMBL" id="QLLG01000155">
    <property type="protein sequence ID" value="RMX67936.1"/>
    <property type="molecule type" value="Genomic_DNA"/>
</dbReference>
<keyword evidence="2" id="KW-1185">Reference proteome</keyword>